<reference evidence="1 2" key="1">
    <citation type="submission" date="2023-10" db="EMBL/GenBank/DDBJ databases">
        <title>Draft genome sequence of Xylaria bambusicola isolate GMP-LS, the root and basal stem rot pathogen of sugarcane in Indonesia.</title>
        <authorList>
            <person name="Selvaraj P."/>
            <person name="Muralishankar V."/>
            <person name="Muruganantham S."/>
            <person name="Sp S."/>
            <person name="Haryani S."/>
            <person name="Lau K.J.X."/>
            <person name="Naqvi N.I."/>
        </authorList>
    </citation>
    <scope>NUCLEOTIDE SEQUENCE [LARGE SCALE GENOMIC DNA]</scope>
    <source>
        <strain evidence="1">GMP-LS</strain>
    </source>
</reference>
<dbReference type="AlphaFoldDB" id="A0AAN7UUH9"/>
<gene>
    <name evidence="1" type="ORF">RRF57_011215</name>
</gene>
<name>A0AAN7UUH9_9PEZI</name>
<sequence length="421" mass="47485">MATQYRNIELDGLDTLFSAAVLGKLEYDDEGQSWLLEFGYTVANYEYLCTYPSHNQKGQEHLDEVLRRINNFMGTFMGQTIKGAIIQRDLEIEKCIATTRTFTKAIHKNKLYALFLISCCSWYVSKSSELSGESSSKHLNQLQDKAESHLRELTTGCQDVKINQTVLLSALKKKLSRGGGTFNLRVLLQELSRPVTVLLISADPRNASAARLDEERGALRRALRETDFRDRINIENIHGCYVDDIQVALNDHQPDILHFIGHGDKAGLYLEDRDNMAKLVPMTAFADLLKQYETIRLVILGTCYSQYKGQCIADAVGSLISMEGPIRNRDAIKFSKEFYKALGAGYEIKESFDKASMSGMLDVEAEFRAHLLRRGQEPHTKKSSVRKSVGWSWMDHRGPETSAVQWLLIVITILCVSATAI</sequence>
<evidence type="ECO:0008006" key="3">
    <source>
        <dbReference type="Google" id="ProtNLM"/>
    </source>
</evidence>
<keyword evidence="2" id="KW-1185">Reference proteome</keyword>
<evidence type="ECO:0000313" key="2">
    <source>
        <dbReference type="Proteomes" id="UP001305414"/>
    </source>
</evidence>
<organism evidence="1 2">
    <name type="scientific">Xylaria bambusicola</name>
    <dbReference type="NCBI Taxonomy" id="326684"/>
    <lineage>
        <taxon>Eukaryota</taxon>
        <taxon>Fungi</taxon>
        <taxon>Dikarya</taxon>
        <taxon>Ascomycota</taxon>
        <taxon>Pezizomycotina</taxon>
        <taxon>Sordariomycetes</taxon>
        <taxon>Xylariomycetidae</taxon>
        <taxon>Xylariales</taxon>
        <taxon>Xylariaceae</taxon>
        <taxon>Xylaria</taxon>
    </lineage>
</organism>
<comment type="caution">
    <text evidence="1">The sequence shown here is derived from an EMBL/GenBank/DDBJ whole genome shotgun (WGS) entry which is preliminary data.</text>
</comment>
<proteinExistence type="predicted"/>
<evidence type="ECO:0000313" key="1">
    <source>
        <dbReference type="EMBL" id="KAK5635503.1"/>
    </source>
</evidence>
<protein>
    <recommendedName>
        <fullName evidence="3">CHAT domain-containing protein</fullName>
    </recommendedName>
</protein>
<dbReference type="EMBL" id="JAWHQM010000054">
    <property type="protein sequence ID" value="KAK5635503.1"/>
    <property type="molecule type" value="Genomic_DNA"/>
</dbReference>
<accession>A0AAN7UUH9</accession>
<dbReference type="Proteomes" id="UP001305414">
    <property type="component" value="Unassembled WGS sequence"/>
</dbReference>